<evidence type="ECO:0000313" key="2">
    <source>
        <dbReference type="EMBL" id="HHI97195.1"/>
    </source>
</evidence>
<dbReference type="Gene3D" id="3.30.200.20">
    <property type="entry name" value="Phosphorylase Kinase, domain 1"/>
    <property type="match status" value="1"/>
</dbReference>
<name>A0A7V5NZR1_9BACT</name>
<dbReference type="SUPFAM" id="SSF56112">
    <property type="entry name" value="Protein kinase-like (PK-like)"/>
    <property type="match status" value="1"/>
</dbReference>
<dbReference type="Pfam" id="PF01636">
    <property type="entry name" value="APH"/>
    <property type="match status" value="1"/>
</dbReference>
<dbReference type="InterPro" id="IPR011009">
    <property type="entry name" value="Kinase-like_dom_sf"/>
</dbReference>
<proteinExistence type="predicted"/>
<reference evidence="2" key="1">
    <citation type="journal article" date="2020" name="mSystems">
        <title>Genome- and Community-Level Interaction Insights into Carbon Utilization and Element Cycling Functions of Hydrothermarchaeota in Hydrothermal Sediment.</title>
        <authorList>
            <person name="Zhou Z."/>
            <person name="Liu Y."/>
            <person name="Xu W."/>
            <person name="Pan J."/>
            <person name="Luo Z.H."/>
            <person name="Li M."/>
        </authorList>
    </citation>
    <scope>NUCLEOTIDE SEQUENCE [LARGE SCALE GENOMIC DNA]</scope>
    <source>
        <strain evidence="2">HyVt-533</strain>
    </source>
</reference>
<feature type="domain" description="Aminoglycoside phosphotransferase" evidence="1">
    <location>
        <begin position="19"/>
        <end position="246"/>
    </location>
</feature>
<sequence length="319" mass="36483">MLEEAYSFLKKEGFFPKEVVPLRGDGSARRFFRVRTKKDSYILILPQEGAFGLKEARSYVTLGGFLFRAGVPVPRMMAFEEDKGFVLVEDLGEVRLYDLAPERRLSFYPEVLNIWATFPGLAACFPKEAALEGLFYDEALMWEKEALYFKRSFLGDFCGLKTQVLEEVEGLLKALWARLKGFSQAEAFLHRDFQAKNLMLKDGRVYVIDFQAARLGPAAYDLASLLLDPYVALSRKVRERLFKQAQRLFPVSEEAFWALALFRNFQILGAFAKLTLAGKEWFRAYIPQALVTLQEILDLFPPEGPKLWRLLVANAGFPV</sequence>
<dbReference type="Proteomes" id="UP000886101">
    <property type="component" value="Unassembled WGS sequence"/>
</dbReference>
<dbReference type="InterPro" id="IPR002575">
    <property type="entry name" value="Aminoglycoside_PTrfase"/>
</dbReference>
<dbReference type="Gene3D" id="3.90.1200.10">
    <property type="match status" value="1"/>
</dbReference>
<dbReference type="AlphaFoldDB" id="A0A7V5NZR1"/>
<evidence type="ECO:0000259" key="1">
    <source>
        <dbReference type="Pfam" id="PF01636"/>
    </source>
</evidence>
<organism evidence="2">
    <name type="scientific">Thermodesulfatator atlanticus</name>
    <dbReference type="NCBI Taxonomy" id="501497"/>
    <lineage>
        <taxon>Bacteria</taxon>
        <taxon>Pseudomonadati</taxon>
        <taxon>Thermodesulfobacteriota</taxon>
        <taxon>Thermodesulfobacteria</taxon>
        <taxon>Thermodesulfobacteriales</taxon>
        <taxon>Thermodesulfatatoraceae</taxon>
        <taxon>Thermodesulfatator</taxon>
    </lineage>
</organism>
<comment type="caution">
    <text evidence="2">The sequence shown here is derived from an EMBL/GenBank/DDBJ whole genome shotgun (WGS) entry which is preliminary data.</text>
</comment>
<gene>
    <name evidence="2" type="ORF">ENJ96_05020</name>
</gene>
<dbReference type="EMBL" id="DROK01000147">
    <property type="protein sequence ID" value="HHI97195.1"/>
    <property type="molecule type" value="Genomic_DNA"/>
</dbReference>
<protein>
    <recommendedName>
        <fullName evidence="1">Aminoglycoside phosphotransferase domain-containing protein</fullName>
    </recommendedName>
</protein>
<accession>A0A7V5NZR1</accession>